<dbReference type="Pfam" id="PF02625">
    <property type="entry name" value="XdhC_CoxI"/>
    <property type="match status" value="1"/>
</dbReference>
<feature type="domain" description="XdhC Rossmann" evidence="2">
    <location>
        <begin position="174"/>
        <end position="316"/>
    </location>
</feature>
<comment type="caution">
    <text evidence="3">The sequence shown here is derived from an EMBL/GenBank/DDBJ whole genome shotgun (WGS) entry which is preliminary data.</text>
</comment>
<dbReference type="Pfam" id="PF13478">
    <property type="entry name" value="XdhC_C"/>
    <property type="match status" value="1"/>
</dbReference>
<sequence>MTHEFKDIVLQAKLNQDRGIKNVLATIVDLQGSSYRKPGVRMLLSSDGKMVGAVSGGCVEKEVQRCAQSVFESGISKIMTYDGRYRLGCEGILYILLEPFIIDDTFLKNFESCLQHRETFTITSSYKKEDEYIGNVGSLIEFTTTEYSFSPNLDRSTFESHEVFNQKLQPCFRLLIIGGEHDAVKLCKAASLLGWEVDVVTSAKDPKELSDFPGAKSVIGASPELVDLSIDNDTAVVLMNHNYVQDLKYLLKLKELEPFYIGILGSSKRREQLQNELLHYAPDLTEEFLDTIYSPAGLNIGAITPEEIALSILSEILAETRKKEPISLRKITGKINA</sequence>
<dbReference type="PANTHER" id="PTHR30388">
    <property type="entry name" value="ALDEHYDE OXIDOREDUCTASE MOLYBDENUM COFACTOR ASSEMBLY PROTEIN"/>
    <property type="match status" value="1"/>
</dbReference>
<gene>
    <name evidence="3" type="ORF">T190607A01A_20418</name>
</gene>
<name>A0ABM9NZF2_9FLAO</name>
<dbReference type="Gene3D" id="3.40.50.720">
    <property type="entry name" value="NAD(P)-binding Rossmann-like Domain"/>
    <property type="match status" value="1"/>
</dbReference>
<dbReference type="InterPro" id="IPR052698">
    <property type="entry name" value="MoCofactor_Util/Proc"/>
</dbReference>
<dbReference type="RefSeq" id="WP_348711898.1">
    <property type="nucleotide sequence ID" value="NZ_CAXIXY010000004.1"/>
</dbReference>
<protein>
    <submittedName>
        <fullName evidence="3">Xanthine dehydrogenase accessory factor</fullName>
    </submittedName>
</protein>
<proteinExistence type="predicted"/>
<keyword evidence="4" id="KW-1185">Reference proteome</keyword>
<dbReference type="PANTHER" id="PTHR30388:SF4">
    <property type="entry name" value="MOLYBDENUM COFACTOR INSERTION CHAPERONE PAOD"/>
    <property type="match status" value="1"/>
</dbReference>
<evidence type="ECO:0000259" key="1">
    <source>
        <dbReference type="Pfam" id="PF02625"/>
    </source>
</evidence>
<feature type="domain" description="XdhC- CoxI" evidence="1">
    <location>
        <begin position="18"/>
        <end position="82"/>
    </location>
</feature>
<accession>A0ABM9NZF2</accession>
<dbReference type="Proteomes" id="UP001497416">
    <property type="component" value="Unassembled WGS sequence"/>
</dbReference>
<evidence type="ECO:0000313" key="3">
    <source>
        <dbReference type="EMBL" id="CAL2085108.1"/>
    </source>
</evidence>
<evidence type="ECO:0000313" key="4">
    <source>
        <dbReference type="Proteomes" id="UP001497416"/>
    </source>
</evidence>
<organism evidence="3 4">
    <name type="scientific">Tenacibaculum platacis</name>
    <dbReference type="NCBI Taxonomy" id="3137852"/>
    <lineage>
        <taxon>Bacteria</taxon>
        <taxon>Pseudomonadati</taxon>
        <taxon>Bacteroidota</taxon>
        <taxon>Flavobacteriia</taxon>
        <taxon>Flavobacteriales</taxon>
        <taxon>Flavobacteriaceae</taxon>
        <taxon>Tenacibaculum</taxon>
    </lineage>
</organism>
<dbReference type="InterPro" id="IPR027051">
    <property type="entry name" value="XdhC_Rossmann_dom"/>
</dbReference>
<dbReference type="InterPro" id="IPR003777">
    <property type="entry name" value="XdhC_CoxI"/>
</dbReference>
<dbReference type="EMBL" id="CAXIXY010000004">
    <property type="protein sequence ID" value="CAL2085108.1"/>
    <property type="molecule type" value="Genomic_DNA"/>
</dbReference>
<reference evidence="3 4" key="1">
    <citation type="submission" date="2024-05" db="EMBL/GenBank/DDBJ databases">
        <authorList>
            <person name="Duchaud E."/>
        </authorList>
    </citation>
    <scope>NUCLEOTIDE SEQUENCE [LARGE SCALE GENOMIC DNA]</scope>
    <source>
        <strain evidence="3">Ena-SAMPLE-TAB-13-05-2024-13:56:06:370-140302</strain>
    </source>
</reference>
<evidence type="ECO:0000259" key="2">
    <source>
        <dbReference type="Pfam" id="PF13478"/>
    </source>
</evidence>